<evidence type="ECO:0000259" key="6">
    <source>
        <dbReference type="Pfam" id="PF24517"/>
    </source>
</evidence>
<dbReference type="PANTHER" id="PTHR22953:SF153">
    <property type="entry name" value="PURPLE ACID PHOSPHATASE"/>
    <property type="match status" value="1"/>
</dbReference>
<dbReference type="InterPro" id="IPR055372">
    <property type="entry name" value="CBM96"/>
</dbReference>
<name>A0ABY7ZV62_9ACTN</name>
<proteinExistence type="predicted"/>
<dbReference type="Gene3D" id="3.60.21.10">
    <property type="match status" value="1"/>
</dbReference>
<accession>A0ABY7ZV62</accession>
<dbReference type="InterPro" id="IPR039331">
    <property type="entry name" value="PAPs-like"/>
</dbReference>
<reference evidence="7 8" key="1">
    <citation type="submission" date="2023-02" db="EMBL/GenBank/DDBJ databases">
        <authorList>
            <person name="Mo P."/>
        </authorList>
    </citation>
    <scope>NUCLEOTIDE SEQUENCE [LARGE SCALE GENOMIC DNA]</scope>
    <source>
        <strain evidence="7 8">HUAS 3</strain>
    </source>
</reference>
<dbReference type="Pfam" id="PF00149">
    <property type="entry name" value="Metallophos"/>
    <property type="match status" value="1"/>
</dbReference>
<dbReference type="SUPFAM" id="SSF56300">
    <property type="entry name" value="Metallo-dependent phosphatases"/>
    <property type="match status" value="1"/>
</dbReference>
<evidence type="ECO:0000256" key="4">
    <source>
        <dbReference type="SAM" id="SignalP"/>
    </source>
</evidence>
<dbReference type="Proteomes" id="UP001219605">
    <property type="component" value="Chromosome"/>
</dbReference>
<feature type="signal peptide" evidence="4">
    <location>
        <begin position="1"/>
        <end position="28"/>
    </location>
</feature>
<dbReference type="NCBIfam" id="NF033679">
    <property type="entry name" value="DNRLRE_dom"/>
    <property type="match status" value="1"/>
</dbReference>
<evidence type="ECO:0000313" key="7">
    <source>
        <dbReference type="EMBL" id="WDZ86291.1"/>
    </source>
</evidence>
<keyword evidence="3 4" id="KW-0732">Signal</keyword>
<evidence type="ECO:0000313" key="8">
    <source>
        <dbReference type="Proteomes" id="UP001219605"/>
    </source>
</evidence>
<dbReference type="InterPro" id="IPR029052">
    <property type="entry name" value="Metallo-depent_PP-like"/>
</dbReference>
<dbReference type="RefSeq" id="WP_275033093.1">
    <property type="nucleotide sequence ID" value="NZ_CP118615.1"/>
</dbReference>
<organism evidence="7 8">
    <name type="scientific">Micromonospora cathayae</name>
    <dbReference type="NCBI Taxonomy" id="3028804"/>
    <lineage>
        <taxon>Bacteria</taxon>
        <taxon>Bacillati</taxon>
        <taxon>Actinomycetota</taxon>
        <taxon>Actinomycetes</taxon>
        <taxon>Micromonosporales</taxon>
        <taxon>Micromonosporaceae</taxon>
        <taxon>Micromonospora</taxon>
    </lineage>
</organism>
<feature type="domain" description="Carbohydrate-binding module family 96" evidence="6">
    <location>
        <begin position="31"/>
        <end position="182"/>
    </location>
</feature>
<feature type="domain" description="Calcineurin-like phosphoesterase" evidence="5">
    <location>
        <begin position="218"/>
        <end position="370"/>
    </location>
</feature>
<keyword evidence="2" id="KW-0964">Secreted</keyword>
<dbReference type="EMBL" id="CP118615">
    <property type="protein sequence ID" value="WDZ86291.1"/>
    <property type="molecule type" value="Genomic_DNA"/>
</dbReference>
<comment type="subcellular location">
    <subcellularLocation>
        <location evidence="1">Secreted</location>
    </subcellularLocation>
</comment>
<dbReference type="Pfam" id="PF24517">
    <property type="entry name" value="CBM96"/>
    <property type="match status" value="1"/>
</dbReference>
<feature type="chain" id="PRO_5046880784" evidence="4">
    <location>
        <begin position="29"/>
        <end position="452"/>
    </location>
</feature>
<dbReference type="PANTHER" id="PTHR22953">
    <property type="entry name" value="ACID PHOSPHATASE RELATED"/>
    <property type="match status" value="1"/>
</dbReference>
<evidence type="ECO:0000256" key="2">
    <source>
        <dbReference type="ARBA" id="ARBA00022525"/>
    </source>
</evidence>
<evidence type="ECO:0000256" key="1">
    <source>
        <dbReference type="ARBA" id="ARBA00004613"/>
    </source>
</evidence>
<protein>
    <submittedName>
        <fullName evidence="7">DNRLRE domain-containing protein</fullName>
    </submittedName>
</protein>
<dbReference type="InterPro" id="IPR004843">
    <property type="entry name" value="Calcineurin-like_PHP"/>
</dbReference>
<sequence length="452" mass="46949">MSGRATRAALVALTVTASLLVGPPPAVAQTTTAFLASADSYVNAGSPATNYNSTNTLAVAATPTRVSYLKFTVTTLTDPVISVHLRLHTQNVSNAASPAGGTAQQVGTGWAESTLTYANRPASVGGTLGSLGKVLPNTWYEIDVTSAVNGNGTYAFSVASDNPDGAYYDSRESGTFAPRLVVLTGSSGTGDNVLLNGGDISACATTGAAQTAAIIAREPGTVMAGGDLTDSGTAAQLANCYGPTWGKFKDRTKPILGNHDYLTAAAKPTFDYFGPVLPPGKGYYSFDQAGWHIVVLNTNCSQVGGCQAGSAQERWLRADLAAHPNRCTLAQYHHPLFSSGGRESSNVRPLFQALYDAGAEIVINGHNHQYERFAPQNPSGVADPARGIREFVVGTGGRPLQSSFPEPAANSEVRNGTTFGVLKLTLSPSSYTWQFLPVAGATFTDSGSGTCH</sequence>
<evidence type="ECO:0000259" key="5">
    <source>
        <dbReference type="Pfam" id="PF00149"/>
    </source>
</evidence>
<evidence type="ECO:0000256" key="3">
    <source>
        <dbReference type="ARBA" id="ARBA00022729"/>
    </source>
</evidence>
<gene>
    <name evidence="7" type="ORF">PVK37_07760</name>
</gene>
<keyword evidence="8" id="KW-1185">Reference proteome</keyword>